<keyword evidence="2" id="KW-1185">Reference proteome</keyword>
<evidence type="ECO:0000313" key="1">
    <source>
        <dbReference type="EMBL" id="MCM3736400.1"/>
    </source>
</evidence>
<sequence length="335" mass="39443">MKITNYTSSYITNTKFNESEKKDLSVEIKHSNEYESESDKRKKLLDEKYSEIHKENMLYANPEEHIYNKYRSQYSKEFRHDLSKEEREVALQTEMNMLSGNGKSGFYSMRDSLFRNSDPIDGRVENYKEKAFQREQVNRQIQDLFTQKNIDIPNDENLTFNVDPNNFQVTVKGSKNIQLLQQIEKVLNDKNNGKELFSHIFQSSDFKSEQMKPEAIRKYGLISTLRSGTGYNLHDLERKDGKFLTPDGQDVFELYLNRMRQNPYERNYVSLAASVYGSRYDELAENGFDVMPDLILSINYSNNKLQDIGQKENYSDLYWLADLEKSVEVENKKNK</sequence>
<comment type="caution">
    <text evidence="1">The sequence shown here is derived from an EMBL/GenBank/DDBJ whole genome shotgun (WGS) entry which is preliminary data.</text>
</comment>
<name>A0ACC6A6B3_9BACI</name>
<gene>
    <name evidence="1" type="ORF">M3215_11330</name>
</gene>
<organism evidence="1 2">
    <name type="scientific">Bacillus cytotoxicus</name>
    <dbReference type="NCBI Taxonomy" id="580165"/>
    <lineage>
        <taxon>Bacteria</taxon>
        <taxon>Bacillati</taxon>
        <taxon>Bacillota</taxon>
        <taxon>Bacilli</taxon>
        <taxon>Bacillales</taxon>
        <taxon>Bacillaceae</taxon>
        <taxon>Bacillus</taxon>
        <taxon>Bacillus cereus group</taxon>
    </lineage>
</organism>
<dbReference type="Proteomes" id="UP001202289">
    <property type="component" value="Unassembled WGS sequence"/>
</dbReference>
<protein>
    <submittedName>
        <fullName evidence="1">DUF4885 domain-containing protein</fullName>
    </submittedName>
</protein>
<dbReference type="EMBL" id="JAMBOP010000012">
    <property type="protein sequence ID" value="MCM3736400.1"/>
    <property type="molecule type" value="Genomic_DNA"/>
</dbReference>
<accession>A0ACC6A6B3</accession>
<proteinExistence type="predicted"/>
<reference evidence="1" key="1">
    <citation type="submission" date="2022-05" db="EMBL/GenBank/DDBJ databases">
        <title>Comparative Genomics of Spacecraft Associated Microbes.</title>
        <authorList>
            <person name="Tran M.T."/>
            <person name="Wright A."/>
            <person name="Seuylemezian A."/>
            <person name="Eisen J."/>
            <person name="Coil D."/>
        </authorList>
    </citation>
    <scope>NUCLEOTIDE SEQUENCE</scope>
    <source>
        <strain evidence="1">FAIRING 10M-2.2</strain>
    </source>
</reference>
<evidence type="ECO:0000313" key="2">
    <source>
        <dbReference type="Proteomes" id="UP001202289"/>
    </source>
</evidence>